<comment type="caution">
    <text evidence="3">The sequence shown here is derived from an EMBL/GenBank/DDBJ whole genome shotgun (WGS) entry which is preliminary data.</text>
</comment>
<sequence>MLPPAGWHPDPYDPSASERYWDGERWTDQVRPRVASIGVKKKHQNWPWLVGAAVVAFIAFGAMTDGGDTGSDAGTTVTATVQPVSSTPQATTTARTVPPSSQPATVPVSPVVESTPQRPITTEPTLSLEASCSDSEWRESMGLEGDRLCGSTWVPRNQPPAPAPLFSPPTTTVAPAPAPVYSPPAVERSGGTVHPGSFCSTPGATGVTTKGKSMVCDVASDGKDRWQSAY</sequence>
<feature type="compositionally biased region" description="Polar residues" evidence="1">
    <location>
        <begin position="117"/>
        <end position="133"/>
    </location>
</feature>
<protein>
    <submittedName>
        <fullName evidence="3">DUF2510 domain-containing protein</fullName>
    </submittedName>
</protein>
<evidence type="ECO:0000259" key="2">
    <source>
        <dbReference type="Pfam" id="PF10708"/>
    </source>
</evidence>
<feature type="compositionally biased region" description="Low complexity" evidence="1">
    <location>
        <begin position="103"/>
        <end position="116"/>
    </location>
</feature>
<evidence type="ECO:0000313" key="4">
    <source>
        <dbReference type="Proteomes" id="UP000305109"/>
    </source>
</evidence>
<gene>
    <name evidence="3" type="ORF">FCG67_00700</name>
</gene>
<feature type="domain" description="DUF2510" evidence="2">
    <location>
        <begin position="5"/>
        <end position="34"/>
    </location>
</feature>
<accession>A0ABY2RSC0</accession>
<evidence type="ECO:0000313" key="3">
    <source>
        <dbReference type="EMBL" id="TJZ81210.1"/>
    </source>
</evidence>
<dbReference type="InterPro" id="IPR018929">
    <property type="entry name" value="DUF2510"/>
</dbReference>
<evidence type="ECO:0000256" key="1">
    <source>
        <dbReference type="SAM" id="MobiDB-lite"/>
    </source>
</evidence>
<proteinExistence type="predicted"/>
<dbReference type="Proteomes" id="UP000305109">
    <property type="component" value="Unassembled WGS sequence"/>
</dbReference>
<keyword evidence="4" id="KW-1185">Reference proteome</keyword>
<organism evidence="3 4">
    <name type="scientific">Rhodococcus oryzae</name>
    <dbReference type="NCBI Taxonomy" id="2571143"/>
    <lineage>
        <taxon>Bacteria</taxon>
        <taxon>Bacillati</taxon>
        <taxon>Actinomycetota</taxon>
        <taxon>Actinomycetes</taxon>
        <taxon>Mycobacteriales</taxon>
        <taxon>Nocardiaceae</taxon>
        <taxon>Rhodococcus</taxon>
    </lineage>
</organism>
<name>A0ABY2RSC0_9NOCA</name>
<feature type="region of interest" description="Disordered" evidence="1">
    <location>
        <begin position="81"/>
        <end position="133"/>
    </location>
</feature>
<reference evidence="3 4" key="1">
    <citation type="submission" date="2019-04" db="EMBL/GenBank/DDBJ databases">
        <title>Rhodococcus oryzae sp. nov., a novel actinomycete isolated from rhizosphere soil of rice (Oryza sativa L.).</title>
        <authorList>
            <person name="Li C."/>
        </authorList>
    </citation>
    <scope>NUCLEOTIDE SEQUENCE [LARGE SCALE GENOMIC DNA]</scope>
    <source>
        <strain evidence="3 4">NEAU-CX67</strain>
    </source>
</reference>
<dbReference type="EMBL" id="SUMD01000001">
    <property type="protein sequence ID" value="TJZ81210.1"/>
    <property type="molecule type" value="Genomic_DNA"/>
</dbReference>
<dbReference type="Pfam" id="PF10708">
    <property type="entry name" value="DUF2510"/>
    <property type="match status" value="1"/>
</dbReference>
<feature type="compositionally biased region" description="Polar residues" evidence="1">
    <location>
        <begin position="81"/>
        <end position="99"/>
    </location>
</feature>
<dbReference type="RefSeq" id="WP_136906282.1">
    <property type="nucleotide sequence ID" value="NZ_SUMD01000001.1"/>
</dbReference>